<dbReference type="SUPFAM" id="SSF55874">
    <property type="entry name" value="ATPase domain of HSP90 chaperone/DNA topoisomerase II/histidine kinase"/>
    <property type="match status" value="1"/>
</dbReference>
<reference evidence="5 8" key="2">
    <citation type="submission" date="2023-06" db="EMBL/GenBank/DDBJ databases">
        <title>SYSU T0a273.</title>
        <authorList>
            <person name="Gao L."/>
            <person name="Fang B.-Z."/>
            <person name="Li W.-J."/>
        </authorList>
    </citation>
    <scope>NUCLEOTIDE SEQUENCE [LARGE SCALE GENOMIC DNA]</scope>
    <source>
        <strain evidence="5 8">SYSU T0a273</strain>
    </source>
</reference>
<dbReference type="PANTHER" id="PTHR24421:SF61">
    <property type="entry name" value="OXYGEN SENSOR HISTIDINE KINASE NREB"/>
    <property type="match status" value="1"/>
</dbReference>
<dbReference type="InterPro" id="IPR050482">
    <property type="entry name" value="Sensor_HK_TwoCompSys"/>
</dbReference>
<gene>
    <name evidence="5" type="ORF">QQ002_02865</name>
    <name evidence="6" type="ORF">QQX10_03015</name>
</gene>
<evidence type="ECO:0000313" key="8">
    <source>
        <dbReference type="Proteomes" id="UP001172756"/>
    </source>
</evidence>
<dbReference type="GO" id="GO:0000155">
    <property type="term" value="F:phosphorelay sensor kinase activity"/>
    <property type="evidence" value="ECO:0007669"/>
    <property type="project" value="InterPro"/>
</dbReference>
<dbReference type="InterPro" id="IPR011712">
    <property type="entry name" value="Sig_transdc_His_kin_sub3_dim/P"/>
</dbReference>
<keyword evidence="2" id="KW-0418">Kinase</keyword>
<reference evidence="6" key="1">
    <citation type="submission" date="2023-06" db="EMBL/GenBank/DDBJ databases">
        <title>Sysu t00039.</title>
        <authorList>
            <person name="Gao L."/>
            <person name="Fang B.-Z."/>
            <person name="Li W.-J."/>
        </authorList>
    </citation>
    <scope>NUCLEOTIDE SEQUENCE</scope>
    <source>
        <strain evidence="6">SYSU T00039</strain>
    </source>
</reference>
<feature type="domain" description="GAF" evidence="4">
    <location>
        <begin position="192"/>
        <end position="333"/>
    </location>
</feature>
<dbReference type="InterPro" id="IPR003594">
    <property type="entry name" value="HATPase_dom"/>
</dbReference>
<dbReference type="EMBL" id="JAUHQB010000001">
    <property type="protein sequence ID" value="MDN4482478.1"/>
    <property type="molecule type" value="Genomic_DNA"/>
</dbReference>
<evidence type="ECO:0000256" key="2">
    <source>
        <dbReference type="ARBA" id="ARBA00022777"/>
    </source>
</evidence>
<evidence type="ECO:0000256" key="3">
    <source>
        <dbReference type="ARBA" id="ARBA00023012"/>
    </source>
</evidence>
<dbReference type="SMART" id="SM00065">
    <property type="entry name" value="GAF"/>
    <property type="match status" value="2"/>
</dbReference>
<dbReference type="Gene3D" id="1.20.5.1930">
    <property type="match status" value="1"/>
</dbReference>
<keyword evidence="3" id="KW-0902">Two-component regulatory system</keyword>
<evidence type="ECO:0000313" key="6">
    <source>
        <dbReference type="EMBL" id="MDN4487132.1"/>
    </source>
</evidence>
<dbReference type="GO" id="GO:0046983">
    <property type="term" value="F:protein dimerization activity"/>
    <property type="evidence" value="ECO:0007669"/>
    <property type="project" value="InterPro"/>
</dbReference>
<accession>A0AAW7M8F2</accession>
<comment type="caution">
    <text evidence="6">The sequence shown here is derived from an EMBL/GenBank/DDBJ whole genome shotgun (WGS) entry which is preliminary data.</text>
</comment>
<evidence type="ECO:0000313" key="7">
    <source>
        <dbReference type="Proteomes" id="UP001172737"/>
    </source>
</evidence>
<feature type="domain" description="GAF" evidence="4">
    <location>
        <begin position="27"/>
        <end position="171"/>
    </location>
</feature>
<dbReference type="GO" id="GO:0016020">
    <property type="term" value="C:membrane"/>
    <property type="evidence" value="ECO:0007669"/>
    <property type="project" value="InterPro"/>
</dbReference>
<dbReference type="Pfam" id="PF13581">
    <property type="entry name" value="HATPase_c_2"/>
    <property type="match status" value="1"/>
</dbReference>
<name>A0AAW7M8F2_9MICO</name>
<proteinExistence type="predicted"/>
<evidence type="ECO:0000256" key="1">
    <source>
        <dbReference type="ARBA" id="ARBA00022679"/>
    </source>
</evidence>
<dbReference type="Proteomes" id="UP001172737">
    <property type="component" value="Unassembled WGS sequence"/>
</dbReference>
<organism evidence="6 7">
    <name type="scientific">Demequina lignilytica</name>
    <dbReference type="NCBI Taxonomy" id="3051663"/>
    <lineage>
        <taxon>Bacteria</taxon>
        <taxon>Bacillati</taxon>
        <taxon>Actinomycetota</taxon>
        <taxon>Actinomycetes</taxon>
        <taxon>Micrococcales</taxon>
        <taxon>Demequinaceae</taxon>
        <taxon>Demequina</taxon>
    </lineage>
</organism>
<dbReference type="Pfam" id="PF13185">
    <property type="entry name" value="GAF_2"/>
    <property type="match status" value="1"/>
</dbReference>
<evidence type="ECO:0000313" key="5">
    <source>
        <dbReference type="EMBL" id="MDN4482478.1"/>
    </source>
</evidence>
<dbReference type="InterPro" id="IPR029016">
    <property type="entry name" value="GAF-like_dom_sf"/>
</dbReference>
<dbReference type="AlphaFoldDB" id="A0AAW7M8F2"/>
<dbReference type="Gene3D" id="3.30.450.40">
    <property type="match status" value="2"/>
</dbReference>
<dbReference type="InterPro" id="IPR003018">
    <property type="entry name" value="GAF"/>
</dbReference>
<sequence>MTDLTPKDGPVADALTEAIVSLNAQLDLAHTLDMFLTASTEHTGAKFAAINVLDDDGKSVEFHFRGMPEGVWASIGRAPNAVGVLGQIPAEGSLVLEDLTMHPAFRGMPKDHPPMGSFLGTALKVRGSVFGYLYLASKEGGFTERDEHVVEALAAAASVAIDNAQLYEQALHRENWLKASQNITTALLADPGDEEVFETIVEAAKDLSNAQHAALVLPGVDGSWTMEITSGPRFAELLGLQLPPKGMAVNAIETGKGVISAEPPGAIVLDVVQSFGPTMYAPLRAERRTVGLLMLWRDRGAAVFSPDDLAIAQRFANQAAMALSVAELSHVKNMTSMLEERQRLADDLHDFVSQELFATAMQIESIADECPDALRDRLLRTLDHVKRAQREVRGVMGSLAGQRTSEPISERIRREIVLAQDSLGFAPRVQVDWAEVSHAIAGDPTLSDDVVAVVREMLSNVARHARATAVTMSLSGADGRLAVQVTDDGIGPGGATNRHSGTSNLANRALRRNGTFTLAPSRPGAERPGTVAEWNVEAQG</sequence>
<dbReference type="PANTHER" id="PTHR24421">
    <property type="entry name" value="NITRATE/NITRITE SENSOR PROTEIN NARX-RELATED"/>
    <property type="match status" value="1"/>
</dbReference>
<dbReference type="InterPro" id="IPR036890">
    <property type="entry name" value="HATPase_C_sf"/>
</dbReference>
<dbReference type="Pfam" id="PF07730">
    <property type="entry name" value="HisKA_3"/>
    <property type="match status" value="1"/>
</dbReference>
<protein>
    <submittedName>
        <fullName evidence="6">GAF domain-containing protein</fullName>
    </submittedName>
</protein>
<dbReference type="SUPFAM" id="SSF55781">
    <property type="entry name" value="GAF domain-like"/>
    <property type="match status" value="2"/>
</dbReference>
<evidence type="ECO:0000259" key="4">
    <source>
        <dbReference type="SMART" id="SM00065"/>
    </source>
</evidence>
<keyword evidence="7" id="KW-1185">Reference proteome</keyword>
<dbReference type="Gene3D" id="3.30.565.10">
    <property type="entry name" value="Histidine kinase-like ATPase, C-terminal domain"/>
    <property type="match status" value="1"/>
</dbReference>
<dbReference type="EMBL" id="JAUHPX010000001">
    <property type="protein sequence ID" value="MDN4487132.1"/>
    <property type="molecule type" value="Genomic_DNA"/>
</dbReference>
<keyword evidence="1" id="KW-0808">Transferase</keyword>
<dbReference type="CDD" id="cd16917">
    <property type="entry name" value="HATPase_UhpB-NarQ-NarX-like"/>
    <property type="match status" value="1"/>
</dbReference>
<dbReference type="Pfam" id="PF01590">
    <property type="entry name" value="GAF"/>
    <property type="match status" value="1"/>
</dbReference>
<dbReference type="Proteomes" id="UP001172756">
    <property type="component" value="Unassembled WGS sequence"/>
</dbReference>
<dbReference type="RefSeq" id="WP_301120103.1">
    <property type="nucleotide sequence ID" value="NZ_JAUHPX010000001.1"/>
</dbReference>